<gene>
    <name evidence="3" type="ORF">COO92_18990</name>
</gene>
<evidence type="ECO:0000313" key="4">
    <source>
        <dbReference type="Proteomes" id="UP000233332"/>
    </source>
</evidence>
<feature type="transmembrane region" description="Helical" evidence="1">
    <location>
        <begin position="266"/>
        <end position="285"/>
    </location>
</feature>
<accession>A0A2N3L1Q5</accession>
<evidence type="ECO:0000313" key="3">
    <source>
        <dbReference type="EMBL" id="PKR56741.1"/>
    </source>
</evidence>
<protein>
    <recommendedName>
        <fullName evidence="2">EamA domain-containing protein</fullName>
    </recommendedName>
</protein>
<name>A0A2N3L1Q5_9PROT</name>
<keyword evidence="1" id="KW-1133">Transmembrane helix</keyword>
<evidence type="ECO:0000256" key="1">
    <source>
        <dbReference type="SAM" id="Phobius"/>
    </source>
</evidence>
<dbReference type="Proteomes" id="UP000233332">
    <property type="component" value="Unassembled WGS sequence"/>
</dbReference>
<dbReference type="PANTHER" id="PTHR22911">
    <property type="entry name" value="ACYL-MALONYL CONDENSING ENZYME-RELATED"/>
    <property type="match status" value="1"/>
</dbReference>
<dbReference type="GO" id="GO:0016020">
    <property type="term" value="C:membrane"/>
    <property type="evidence" value="ECO:0007669"/>
    <property type="project" value="InterPro"/>
</dbReference>
<dbReference type="InterPro" id="IPR000620">
    <property type="entry name" value="EamA_dom"/>
</dbReference>
<organism evidence="3 4">
    <name type="scientific">Thalassospira lohafexi</name>
    <dbReference type="NCBI Taxonomy" id="744227"/>
    <lineage>
        <taxon>Bacteria</taxon>
        <taxon>Pseudomonadati</taxon>
        <taxon>Pseudomonadota</taxon>
        <taxon>Alphaproteobacteria</taxon>
        <taxon>Rhodospirillales</taxon>
        <taxon>Thalassospiraceae</taxon>
        <taxon>Thalassospira</taxon>
    </lineage>
</organism>
<feature type="transmembrane region" description="Helical" evidence="1">
    <location>
        <begin position="101"/>
        <end position="122"/>
    </location>
</feature>
<dbReference type="InterPro" id="IPR037185">
    <property type="entry name" value="EmrE-like"/>
</dbReference>
<feature type="transmembrane region" description="Helical" evidence="1">
    <location>
        <begin position="78"/>
        <end position="95"/>
    </location>
</feature>
<keyword evidence="4" id="KW-1185">Reference proteome</keyword>
<proteinExistence type="predicted"/>
<evidence type="ECO:0000259" key="2">
    <source>
        <dbReference type="Pfam" id="PF00892"/>
    </source>
</evidence>
<feature type="transmembrane region" description="Helical" evidence="1">
    <location>
        <begin position="42"/>
        <end position="58"/>
    </location>
</feature>
<dbReference type="AlphaFoldDB" id="A0A2N3L1Q5"/>
<feature type="transmembrane region" description="Helical" evidence="1">
    <location>
        <begin position="182"/>
        <end position="199"/>
    </location>
</feature>
<keyword evidence="1" id="KW-0472">Membrane</keyword>
<feature type="transmembrane region" description="Helical" evidence="1">
    <location>
        <begin position="12"/>
        <end position="30"/>
    </location>
</feature>
<dbReference type="Pfam" id="PF00892">
    <property type="entry name" value="EamA"/>
    <property type="match status" value="2"/>
</dbReference>
<feature type="transmembrane region" description="Helical" evidence="1">
    <location>
        <begin position="131"/>
        <end position="149"/>
    </location>
</feature>
<feature type="domain" description="EamA" evidence="2">
    <location>
        <begin position="13"/>
        <end position="145"/>
    </location>
</feature>
<comment type="caution">
    <text evidence="3">The sequence shown here is derived from an EMBL/GenBank/DDBJ whole genome shotgun (WGS) entry which is preliminary data.</text>
</comment>
<feature type="transmembrane region" description="Helical" evidence="1">
    <location>
        <begin position="155"/>
        <end position="175"/>
    </location>
</feature>
<dbReference type="RefSeq" id="WP_101304562.1">
    <property type="nucleotide sequence ID" value="NZ_NXGX01000009.1"/>
</dbReference>
<dbReference type="PANTHER" id="PTHR22911:SF76">
    <property type="entry name" value="EAMA DOMAIN-CONTAINING PROTEIN"/>
    <property type="match status" value="1"/>
</dbReference>
<feature type="domain" description="EamA" evidence="2">
    <location>
        <begin position="155"/>
        <end position="281"/>
    </location>
</feature>
<feature type="transmembrane region" description="Helical" evidence="1">
    <location>
        <begin position="241"/>
        <end position="260"/>
    </location>
</feature>
<reference evidence="3 4" key="1">
    <citation type="submission" date="2017-09" db="EMBL/GenBank/DDBJ databases">
        <title>Biodiversity and function of Thalassospira species in the particle-attached aromatic-hydrocarbon-degrading consortia from the surface seawater of the China South Sea.</title>
        <authorList>
            <person name="Dong C."/>
            <person name="Lai Q."/>
            <person name="Shao Z."/>
        </authorList>
    </citation>
    <scope>NUCLEOTIDE SEQUENCE [LARGE SCALE GENOMIC DNA]</scope>
    <source>
        <strain evidence="3 4">139Z-12</strain>
    </source>
</reference>
<keyword evidence="1" id="KW-0812">Transmembrane</keyword>
<feature type="transmembrane region" description="Helical" evidence="1">
    <location>
        <begin position="211"/>
        <end position="229"/>
    </location>
</feature>
<sequence>MSFGDRLNNLHGGWLALLGVLIISPDAMLIRLIKADDITATFWRLAFLTTALLLIALWRGARRGDSVVASVLPGKYELLTGMFYGGTCALFILSVRNTDAANTLVIISATPLLAGLMGVFVFKRAQPMRTWVASVVVVVALVGIVGAGFGGENALGDLLALCAAFCMAGFFNVLGARAEIDAVKAMLFGACMATLAMVPGAQPTEVYGLDWLWLLTLGFWVLPVSFLFISAGARKIPAAEVGLIMLNEAILGSFLVWVVIHEVPSSTTLICGAVVITTLVVHSILGMRAGRRLRATPAQ</sequence>
<dbReference type="SUPFAM" id="SSF103481">
    <property type="entry name" value="Multidrug resistance efflux transporter EmrE"/>
    <property type="match status" value="2"/>
</dbReference>
<dbReference type="EMBL" id="NXGX01000009">
    <property type="protein sequence ID" value="PKR56741.1"/>
    <property type="molecule type" value="Genomic_DNA"/>
</dbReference>